<protein>
    <submittedName>
        <fullName evidence="2">Uncharacterized protein</fullName>
    </submittedName>
</protein>
<accession>A0A165F3H2</accession>
<evidence type="ECO:0000313" key="3">
    <source>
        <dbReference type="Proteomes" id="UP000076842"/>
    </source>
</evidence>
<evidence type="ECO:0000256" key="1">
    <source>
        <dbReference type="SAM" id="MobiDB-lite"/>
    </source>
</evidence>
<dbReference type="Proteomes" id="UP000076842">
    <property type="component" value="Unassembled WGS sequence"/>
</dbReference>
<reference evidence="2 3" key="1">
    <citation type="journal article" date="2016" name="Mol. Biol. Evol.">
        <title>Comparative Genomics of Early-Diverging Mushroom-Forming Fungi Provides Insights into the Origins of Lignocellulose Decay Capabilities.</title>
        <authorList>
            <person name="Nagy L.G."/>
            <person name="Riley R."/>
            <person name="Tritt A."/>
            <person name="Adam C."/>
            <person name="Daum C."/>
            <person name="Floudas D."/>
            <person name="Sun H."/>
            <person name="Yadav J.S."/>
            <person name="Pangilinan J."/>
            <person name="Larsson K.H."/>
            <person name="Matsuura K."/>
            <person name="Barry K."/>
            <person name="Labutti K."/>
            <person name="Kuo R."/>
            <person name="Ohm R.A."/>
            <person name="Bhattacharya S.S."/>
            <person name="Shirouzu T."/>
            <person name="Yoshinaga Y."/>
            <person name="Martin F.M."/>
            <person name="Grigoriev I.V."/>
            <person name="Hibbett D.S."/>
        </authorList>
    </citation>
    <scope>NUCLEOTIDE SEQUENCE [LARGE SCALE GENOMIC DNA]</scope>
    <source>
        <strain evidence="2 3">HHB12733</strain>
    </source>
</reference>
<dbReference type="AlphaFoldDB" id="A0A165F3H2"/>
<dbReference type="EMBL" id="KV423983">
    <property type="protein sequence ID" value="KZT56107.1"/>
    <property type="molecule type" value="Genomic_DNA"/>
</dbReference>
<organism evidence="2 3">
    <name type="scientific">Calocera cornea HHB12733</name>
    <dbReference type="NCBI Taxonomy" id="1353952"/>
    <lineage>
        <taxon>Eukaryota</taxon>
        <taxon>Fungi</taxon>
        <taxon>Dikarya</taxon>
        <taxon>Basidiomycota</taxon>
        <taxon>Agaricomycotina</taxon>
        <taxon>Dacrymycetes</taxon>
        <taxon>Dacrymycetales</taxon>
        <taxon>Dacrymycetaceae</taxon>
        <taxon>Calocera</taxon>
    </lineage>
</organism>
<proteinExistence type="predicted"/>
<name>A0A165F3H2_9BASI</name>
<feature type="region of interest" description="Disordered" evidence="1">
    <location>
        <begin position="191"/>
        <end position="216"/>
    </location>
</feature>
<dbReference type="InParanoid" id="A0A165F3H2"/>
<gene>
    <name evidence="2" type="ORF">CALCODRAFT_484232</name>
</gene>
<sequence>MPTAHVARPNSLHPDLEVRTPAWSQEERRCNSRAAVRNIVRKHLQHLANMDPSERKQRMPSVNSLIGEINLRSKYDLLLHTRKDEGCTYEGTFPCKSGGESIPGHPDWQNSIQNTLSDREHVDCEIQRNLCPYRAEPYNWIGYPDWGADEDEELLPDPNYPLDIMWYPGASRFWFIKPVFLSEEDFTLPAAPIDPKHDQGELQTSGQGPAIAPASP</sequence>
<keyword evidence="3" id="KW-1185">Reference proteome</keyword>
<evidence type="ECO:0000313" key="2">
    <source>
        <dbReference type="EMBL" id="KZT56107.1"/>
    </source>
</evidence>